<dbReference type="Proteomes" id="UP000194127">
    <property type="component" value="Unassembled WGS sequence"/>
</dbReference>
<name>A0A1X6MJ29_9APHY</name>
<feature type="region of interest" description="Disordered" evidence="1">
    <location>
        <begin position="295"/>
        <end position="321"/>
    </location>
</feature>
<proteinExistence type="predicted"/>
<gene>
    <name evidence="3" type="ORF">POSPLADRAFT_1042034</name>
</gene>
<keyword evidence="2" id="KW-0812">Transmembrane</keyword>
<feature type="region of interest" description="Disordered" evidence="1">
    <location>
        <begin position="213"/>
        <end position="251"/>
    </location>
</feature>
<dbReference type="Gene3D" id="2.60.120.260">
    <property type="entry name" value="Galactose-binding domain-like"/>
    <property type="match status" value="1"/>
</dbReference>
<sequence>MNYTLDDASPSLTFSHGWGIQNASEPDLDRYFQHTFHVAENDGATMNFSFLGSYTFVAIYGSKGPGHASYSVQVDDAILPNQSAYASTPQFQQLLFQRALASTNSSQHFVQITAQFDGASQPWLDVDFVTIGDAGSAADSTAPVATVTPPFGTGASTSVSSPSATPTSASSRPSATTTPTILASVFGALIGVALLLILAYFGFHYFSERRRPSDRSFPYGSASASASASKRSGVDAPDDPSMAQYPSAPQPRQHLVRGLINGSTYSESTHAQSLSYARSLASPVTGASAGGYAHIPLHDAAGPPREEGAGGPAHEQRRAGTPVRALFSGSPIRFNRAHKGDADSMRTDFLQV</sequence>
<dbReference type="GeneID" id="36322968"/>
<evidence type="ECO:0000313" key="3">
    <source>
        <dbReference type="EMBL" id="OSX56370.1"/>
    </source>
</evidence>
<evidence type="ECO:0000256" key="1">
    <source>
        <dbReference type="SAM" id="MobiDB-lite"/>
    </source>
</evidence>
<reference evidence="3 4" key="1">
    <citation type="submission" date="2017-04" db="EMBL/GenBank/DDBJ databases">
        <title>Genome Sequence of the Model Brown-Rot Fungus Postia placenta SB12.</title>
        <authorList>
            <consortium name="DOE Joint Genome Institute"/>
            <person name="Gaskell J."/>
            <person name="Kersten P."/>
            <person name="Larrondo L.F."/>
            <person name="Canessa P."/>
            <person name="Martinez D."/>
            <person name="Hibbett D."/>
            <person name="Schmoll M."/>
            <person name="Kubicek C.P."/>
            <person name="Martinez A.T."/>
            <person name="Yadav J."/>
            <person name="Master E."/>
            <person name="Magnuson J.K."/>
            <person name="James T."/>
            <person name="Yaver D."/>
            <person name="Berka R."/>
            <person name="Labutti K."/>
            <person name="Lipzen A."/>
            <person name="Aerts A."/>
            <person name="Barry K."/>
            <person name="Henrissat B."/>
            <person name="Blanchette R."/>
            <person name="Grigoriev I."/>
            <person name="Cullen D."/>
        </authorList>
    </citation>
    <scope>NUCLEOTIDE SEQUENCE [LARGE SCALE GENOMIC DNA]</scope>
    <source>
        <strain evidence="3 4">MAD-698-R-SB12</strain>
    </source>
</reference>
<dbReference type="EMBL" id="KZ110614">
    <property type="protein sequence ID" value="OSX56370.1"/>
    <property type="molecule type" value="Genomic_DNA"/>
</dbReference>
<protein>
    <recommendedName>
        <fullName evidence="5">Transmembrane protein</fullName>
    </recommendedName>
</protein>
<keyword evidence="2" id="KW-0472">Membrane</keyword>
<feature type="region of interest" description="Disordered" evidence="1">
    <location>
        <begin position="153"/>
        <end position="175"/>
    </location>
</feature>
<dbReference type="AlphaFoldDB" id="A0A1X6MJ29"/>
<feature type="compositionally biased region" description="Low complexity" evidence="1">
    <location>
        <begin position="155"/>
        <end position="175"/>
    </location>
</feature>
<dbReference type="OrthoDB" id="2563669at2759"/>
<evidence type="ECO:0008006" key="5">
    <source>
        <dbReference type="Google" id="ProtNLM"/>
    </source>
</evidence>
<feature type="transmembrane region" description="Helical" evidence="2">
    <location>
        <begin position="181"/>
        <end position="206"/>
    </location>
</feature>
<evidence type="ECO:0000256" key="2">
    <source>
        <dbReference type="SAM" id="Phobius"/>
    </source>
</evidence>
<dbReference type="STRING" id="670580.A0A1X6MJ29"/>
<organism evidence="3 4">
    <name type="scientific">Postia placenta MAD-698-R-SB12</name>
    <dbReference type="NCBI Taxonomy" id="670580"/>
    <lineage>
        <taxon>Eukaryota</taxon>
        <taxon>Fungi</taxon>
        <taxon>Dikarya</taxon>
        <taxon>Basidiomycota</taxon>
        <taxon>Agaricomycotina</taxon>
        <taxon>Agaricomycetes</taxon>
        <taxon>Polyporales</taxon>
        <taxon>Adustoporiaceae</taxon>
        <taxon>Rhodonia</taxon>
    </lineage>
</organism>
<keyword evidence="2" id="KW-1133">Transmembrane helix</keyword>
<keyword evidence="4" id="KW-1185">Reference proteome</keyword>
<feature type="compositionally biased region" description="Basic and acidic residues" evidence="1">
    <location>
        <begin position="304"/>
        <end position="318"/>
    </location>
</feature>
<accession>A0A1X6MJ29</accession>
<dbReference type="RefSeq" id="XP_024333164.1">
    <property type="nucleotide sequence ID" value="XM_024478018.1"/>
</dbReference>
<evidence type="ECO:0000313" key="4">
    <source>
        <dbReference type="Proteomes" id="UP000194127"/>
    </source>
</evidence>